<protein>
    <recommendedName>
        <fullName evidence="3">Sfi1 spindle body domain-containing protein</fullName>
    </recommendedName>
</protein>
<accession>A0A2V1AGE0</accession>
<organism evidence="1 2">
    <name type="scientific">Candidozyma duobushaemuli</name>
    <dbReference type="NCBI Taxonomy" id="1231522"/>
    <lineage>
        <taxon>Eukaryota</taxon>
        <taxon>Fungi</taxon>
        <taxon>Dikarya</taxon>
        <taxon>Ascomycota</taxon>
        <taxon>Saccharomycotina</taxon>
        <taxon>Pichiomycetes</taxon>
        <taxon>Metschnikowiaceae</taxon>
        <taxon>Candidozyma</taxon>
    </lineage>
</organism>
<keyword evidence="2" id="KW-1185">Reference proteome</keyword>
<evidence type="ECO:0008006" key="3">
    <source>
        <dbReference type="Google" id="ProtNLM"/>
    </source>
</evidence>
<comment type="caution">
    <text evidence="1">The sequence shown here is derived from an EMBL/GenBank/DDBJ whole genome shotgun (WGS) entry which is preliminary data.</text>
</comment>
<gene>
    <name evidence="1" type="ORF">CXQ87_004325</name>
</gene>
<dbReference type="Proteomes" id="UP000244406">
    <property type="component" value="Unassembled WGS sequence"/>
</dbReference>
<sequence length="740" mass="86351">MVEHNQIYHLVRDLHSLQDLRNGEAQFHSIFKKVVEDVLRLVGLKHKHRIKITIHTSQFPALTLTCYCKPQRANEKPNIQQLAQHESHSHGPSYFDHLLQALSTTSIDNGRPRYVKESYKAIVEELFQYIQSASEIYSYSKDHLAEFLGQCLIHEYTIAKNLDQKVELATDETQQLASVLDELLNKSMASDSDSIFEYNVPSASKTGLLNFTCDDEALNKAYEAVLHLTLLKPESSVYSSVPSLVRILLSMFEKHHAIECMEIESFENREKQLQLFYEFFLGSEQLPGVVPSQYVQQAESILDSVEFPTDIPSLVKGNESDHELAAIAETSVSEGFSQHELGELLSNLSTVVNLLNEYDPQFHPQFPQIFKQYVLLVYEDYTDLACLADYRYIEELTNLVGQISEYEANEDMNGDSDEARASHIAKLSLQKATLALWKSRMDMHEELRLVAQLNFERQYFLRWKEKTSDANKYLQLAANFRENGLSFKDRYSAKFHIRLWQNRIVSRFEAYANEAIDNFHEKVRHKRTLSIFIKHWQNESAKIGARRKKLNLLLQQHNTASSALAPVLNHWKDKTLRYREHYAMSLEFHDAVLHKKVMVLWYEKLLIKSNYLEELADDLLSQKSYATSLEYLQKWNLKYIKTYKRNLQTCTMFQEKWNASKARSLLQVWRFKALHREFTDDKQEDEYMEADTSVFFSSLSPLAKKRGSFLEGHSYLHTPVKKQDESDKIGYQYEDEFRQN</sequence>
<dbReference type="VEuPathDB" id="FungiDB:CXQ87_004325"/>
<name>A0A2V1AGE0_9ASCO</name>
<dbReference type="RefSeq" id="XP_025337712.1">
    <property type="nucleotide sequence ID" value="XM_025482769.1"/>
</dbReference>
<proteinExistence type="predicted"/>
<dbReference type="AlphaFoldDB" id="A0A2V1AGE0"/>
<evidence type="ECO:0000313" key="1">
    <source>
        <dbReference type="EMBL" id="PVH16772.1"/>
    </source>
</evidence>
<dbReference type="GeneID" id="37004324"/>
<evidence type="ECO:0000313" key="2">
    <source>
        <dbReference type="Proteomes" id="UP000244406"/>
    </source>
</evidence>
<reference evidence="1 2" key="1">
    <citation type="submission" date="2017-12" db="EMBL/GenBank/DDBJ databases">
        <title>Genome Sequence of the Amphotericin B-resistant Candida duobushaemulonii strain, B09383.</title>
        <authorList>
            <person name="Chow N.A."/>
            <person name="Gade L."/>
            <person name="Batra D."/>
            <person name="Rowe L.A."/>
            <person name="Loparev V.N."/>
            <person name="Litvintseva A.P."/>
        </authorList>
    </citation>
    <scope>NUCLEOTIDE SEQUENCE [LARGE SCALE GENOMIC DNA]</scope>
    <source>
        <strain evidence="1 2">B09383</strain>
    </source>
</reference>
<dbReference type="EMBL" id="PKFP01000006">
    <property type="protein sequence ID" value="PVH16772.1"/>
    <property type="molecule type" value="Genomic_DNA"/>
</dbReference>